<dbReference type="Gene3D" id="3.40.50.150">
    <property type="entry name" value="Vaccinia Virus protein VP39"/>
    <property type="match status" value="1"/>
</dbReference>
<dbReference type="CDD" id="cd02440">
    <property type="entry name" value="AdoMet_MTases"/>
    <property type="match status" value="1"/>
</dbReference>
<name>A0A0G1X9Z0_9BACT</name>
<accession>A0A0G1X9Z0</accession>
<sequence>MLDSRLRDEMVFYATTGDYSDAPRYEKFALDCKLDEKGAEIGRMVHFLLRLMSHLPEPIQILETASATGLTAAGVKAQLTYARIDNVYTSLDIEPNLLEYARARDRGDRFVQSDFERLPFANDMFDVYIMMAAEGYRPRGTFYSEVHRVLRPRGFYVMPQIGPHPYVGIEEKYAVLRAGLCIAQAEDYLIAQKSENFTLG</sequence>
<dbReference type="AlphaFoldDB" id="A0A0G1X9Z0"/>
<dbReference type="InterPro" id="IPR029063">
    <property type="entry name" value="SAM-dependent_MTases_sf"/>
</dbReference>
<gene>
    <name evidence="2" type="ORF">UY70_C0007G0012</name>
</gene>
<evidence type="ECO:0000259" key="1">
    <source>
        <dbReference type="Pfam" id="PF08241"/>
    </source>
</evidence>
<feature type="domain" description="Methyltransferase type 11" evidence="1">
    <location>
        <begin position="83"/>
        <end position="157"/>
    </location>
</feature>
<proteinExistence type="predicted"/>
<dbReference type="Pfam" id="PF08241">
    <property type="entry name" value="Methyltransf_11"/>
    <property type="match status" value="1"/>
</dbReference>
<dbReference type="EMBL" id="LCRA01000007">
    <property type="protein sequence ID" value="KKW27801.1"/>
    <property type="molecule type" value="Genomic_DNA"/>
</dbReference>
<dbReference type="SUPFAM" id="SSF53335">
    <property type="entry name" value="S-adenosyl-L-methionine-dependent methyltransferases"/>
    <property type="match status" value="1"/>
</dbReference>
<protein>
    <recommendedName>
        <fullName evidence="1">Methyltransferase type 11 domain-containing protein</fullName>
    </recommendedName>
</protein>
<reference evidence="2 3" key="1">
    <citation type="journal article" date="2015" name="Nature">
        <title>rRNA introns, odd ribosomes, and small enigmatic genomes across a large radiation of phyla.</title>
        <authorList>
            <person name="Brown C.T."/>
            <person name="Hug L.A."/>
            <person name="Thomas B.C."/>
            <person name="Sharon I."/>
            <person name="Castelle C.J."/>
            <person name="Singh A."/>
            <person name="Wilkins M.J."/>
            <person name="Williams K.H."/>
            <person name="Banfield J.F."/>
        </authorList>
    </citation>
    <scope>NUCLEOTIDE SEQUENCE [LARGE SCALE GENOMIC DNA]</scope>
</reference>
<evidence type="ECO:0000313" key="2">
    <source>
        <dbReference type="EMBL" id="KKW27801.1"/>
    </source>
</evidence>
<evidence type="ECO:0000313" key="3">
    <source>
        <dbReference type="Proteomes" id="UP000034185"/>
    </source>
</evidence>
<dbReference type="Proteomes" id="UP000034185">
    <property type="component" value="Unassembled WGS sequence"/>
</dbReference>
<dbReference type="GO" id="GO:0008757">
    <property type="term" value="F:S-adenosylmethionine-dependent methyltransferase activity"/>
    <property type="evidence" value="ECO:0007669"/>
    <property type="project" value="InterPro"/>
</dbReference>
<organism evidence="2 3">
    <name type="scientific">Candidatus Kaiserbacteria bacterium GW2011_GWB1_52_6</name>
    <dbReference type="NCBI Taxonomy" id="1618674"/>
    <lineage>
        <taxon>Bacteria</taxon>
        <taxon>Candidatus Kaiseribacteriota</taxon>
    </lineage>
</organism>
<comment type="caution">
    <text evidence="2">The sequence shown here is derived from an EMBL/GenBank/DDBJ whole genome shotgun (WGS) entry which is preliminary data.</text>
</comment>
<dbReference type="InterPro" id="IPR013216">
    <property type="entry name" value="Methyltransf_11"/>
</dbReference>